<dbReference type="EMBL" id="MPIN01000013">
    <property type="protein sequence ID" value="OJH35699.1"/>
    <property type="molecule type" value="Genomic_DNA"/>
</dbReference>
<reference evidence="1 2" key="2">
    <citation type="submission" date="2016-12" db="EMBL/GenBank/DDBJ databases">
        <title>Draft Genome Sequence of Cystobacter ferrugineus Strain Cbfe23.</title>
        <authorList>
            <person name="Akbar S."/>
            <person name="Dowd S.E."/>
            <person name="Stevens D.C."/>
        </authorList>
    </citation>
    <scope>NUCLEOTIDE SEQUENCE [LARGE SCALE GENOMIC DNA]</scope>
    <source>
        <strain evidence="1 2">Cbfe23</strain>
    </source>
</reference>
<name>A0A1L9B0B5_9BACT</name>
<accession>A0A1L9B0B5</accession>
<evidence type="ECO:0008006" key="3">
    <source>
        <dbReference type="Google" id="ProtNLM"/>
    </source>
</evidence>
<keyword evidence="2" id="KW-1185">Reference proteome</keyword>
<dbReference type="Proteomes" id="UP000182229">
    <property type="component" value="Unassembled WGS sequence"/>
</dbReference>
<protein>
    <recommendedName>
        <fullName evidence="3">Flagellar assembly protein T N-terminal domain-containing protein</fullName>
    </recommendedName>
</protein>
<dbReference type="STRING" id="83449.BON30_37170"/>
<gene>
    <name evidence="1" type="ORF">BON30_37170</name>
</gene>
<proteinExistence type="predicted"/>
<dbReference type="OrthoDB" id="9813452at2"/>
<organism evidence="1 2">
    <name type="scientific">Cystobacter ferrugineus</name>
    <dbReference type="NCBI Taxonomy" id="83449"/>
    <lineage>
        <taxon>Bacteria</taxon>
        <taxon>Pseudomonadati</taxon>
        <taxon>Myxococcota</taxon>
        <taxon>Myxococcia</taxon>
        <taxon>Myxococcales</taxon>
        <taxon>Cystobacterineae</taxon>
        <taxon>Archangiaceae</taxon>
        <taxon>Cystobacter</taxon>
    </lineage>
</organism>
<dbReference type="RefSeq" id="WP_071903274.1">
    <property type="nucleotide sequence ID" value="NZ_MPIN01000013.1"/>
</dbReference>
<evidence type="ECO:0000313" key="1">
    <source>
        <dbReference type="EMBL" id="OJH35699.1"/>
    </source>
</evidence>
<comment type="caution">
    <text evidence="1">The sequence shown here is derived from an EMBL/GenBank/DDBJ whole genome shotgun (WGS) entry which is preliminary data.</text>
</comment>
<sequence length="265" mass="28486">MRSAAWWSRGWRALGVLVVWAPLSVLAAGGSVDWQRQVLRVTGNGPPDVKASNPAQARLGAERSAKEHALAELLELTKGLPLRSDRTVGGELAREETRRRVEEVLRGQQVVRKRYYSDGGVQWDVEVPLGALTQVLVAPEPETKPSGRDEGSSAKASKATGLVVDARKLGMTPVLAPRLIDAASGERLYGLASLDAEARKSAGVAGFFQRLEDARKAGRVGARPLVIEAARLEGSDLQLGPDEVKKLGELEPRLLAEGRVAILIQ</sequence>
<dbReference type="AlphaFoldDB" id="A0A1L9B0B5"/>
<evidence type="ECO:0000313" key="2">
    <source>
        <dbReference type="Proteomes" id="UP000182229"/>
    </source>
</evidence>
<reference evidence="2" key="1">
    <citation type="submission" date="2016-11" db="EMBL/GenBank/DDBJ databases">
        <authorList>
            <person name="Shukria A."/>
            <person name="Stevens D.C."/>
        </authorList>
    </citation>
    <scope>NUCLEOTIDE SEQUENCE [LARGE SCALE GENOMIC DNA]</scope>
    <source>
        <strain evidence="2">Cbfe23</strain>
    </source>
</reference>